<dbReference type="AlphaFoldDB" id="A0A511YXB2"/>
<name>A0A511YXB2_9CELL</name>
<protein>
    <recommendedName>
        <fullName evidence="1">Zinc finger CGNR domain-containing protein</fullName>
    </recommendedName>
</protein>
<dbReference type="SUPFAM" id="SSF160904">
    <property type="entry name" value="Jann2411-like"/>
    <property type="match status" value="1"/>
</dbReference>
<dbReference type="InterPro" id="IPR010852">
    <property type="entry name" value="ABATE"/>
</dbReference>
<accession>A0A511YXB2</accession>
<sequence length="192" mass="20041">MHLGSEADLHRRFRTGRPCLDLVHTGGDGGMAQFEIAHTPDDLGRLLGRILGLPPLEADDADLVAARRLRGAITRIAYDVAGGSLPPVPVDARRPGDEDLVNAAAAAPPLVPALLPDGGRAVVAPTVTAALSTLARDAIDLFAGPLVARIRVCAAENCGLLLVDTTRAGARRWCSMEVCGNRAKVRAHRAGA</sequence>
<dbReference type="RefSeq" id="WP_034245821.1">
    <property type="nucleotide sequence ID" value="NZ_BJYK01000004.1"/>
</dbReference>
<dbReference type="InterPro" id="IPR021005">
    <property type="entry name" value="Znf_CGNR"/>
</dbReference>
<evidence type="ECO:0000313" key="3">
    <source>
        <dbReference type="Proteomes" id="UP000321484"/>
    </source>
</evidence>
<dbReference type="EMBL" id="BJYK01000004">
    <property type="protein sequence ID" value="GEN79831.1"/>
    <property type="molecule type" value="Genomic_DNA"/>
</dbReference>
<proteinExistence type="predicted"/>
<organism evidence="2 3">
    <name type="scientific">Actinotalea fermentans</name>
    <dbReference type="NCBI Taxonomy" id="43671"/>
    <lineage>
        <taxon>Bacteria</taxon>
        <taxon>Bacillati</taxon>
        <taxon>Actinomycetota</taxon>
        <taxon>Actinomycetes</taxon>
        <taxon>Micrococcales</taxon>
        <taxon>Cellulomonadaceae</taxon>
        <taxon>Actinotalea</taxon>
    </lineage>
</organism>
<dbReference type="PANTHER" id="PTHR35525:SF3">
    <property type="entry name" value="BLL6575 PROTEIN"/>
    <property type="match status" value="1"/>
</dbReference>
<comment type="caution">
    <text evidence="2">The sequence shown here is derived from an EMBL/GenBank/DDBJ whole genome shotgun (WGS) entry which is preliminary data.</text>
</comment>
<evidence type="ECO:0000313" key="2">
    <source>
        <dbReference type="EMBL" id="GEN79831.1"/>
    </source>
</evidence>
<reference evidence="2 3" key="1">
    <citation type="submission" date="2019-07" db="EMBL/GenBank/DDBJ databases">
        <title>Whole genome shotgun sequence of Actinotalea fermentans NBRC 105374.</title>
        <authorList>
            <person name="Hosoyama A."/>
            <person name="Uohara A."/>
            <person name="Ohji S."/>
            <person name="Ichikawa N."/>
        </authorList>
    </citation>
    <scope>NUCLEOTIDE SEQUENCE [LARGE SCALE GENOMIC DNA]</scope>
    <source>
        <strain evidence="2 3">NBRC 105374</strain>
    </source>
</reference>
<evidence type="ECO:0000259" key="1">
    <source>
        <dbReference type="Pfam" id="PF11706"/>
    </source>
</evidence>
<dbReference type="PANTHER" id="PTHR35525">
    <property type="entry name" value="BLL6575 PROTEIN"/>
    <property type="match status" value="1"/>
</dbReference>
<dbReference type="Pfam" id="PF07336">
    <property type="entry name" value="ABATE"/>
    <property type="match status" value="1"/>
</dbReference>
<dbReference type="Proteomes" id="UP000321484">
    <property type="component" value="Unassembled WGS sequence"/>
</dbReference>
<feature type="domain" description="Zinc finger CGNR" evidence="1">
    <location>
        <begin position="149"/>
        <end position="190"/>
    </location>
</feature>
<dbReference type="Gene3D" id="1.10.3300.10">
    <property type="entry name" value="Jann2411-like domain"/>
    <property type="match status" value="1"/>
</dbReference>
<dbReference type="InterPro" id="IPR023286">
    <property type="entry name" value="ABATE_dom_sf"/>
</dbReference>
<keyword evidence="3" id="KW-1185">Reference proteome</keyword>
<gene>
    <name evidence="2" type="ORF">AFE02nite_15650</name>
</gene>
<dbReference type="Pfam" id="PF11706">
    <property type="entry name" value="zf-CGNR"/>
    <property type="match status" value="1"/>
</dbReference>
<dbReference type="OrthoDB" id="3531194at2"/>